<evidence type="ECO:0000313" key="4">
    <source>
        <dbReference type="WBParaSite" id="SSLN_0001919501-mRNA-1"/>
    </source>
</evidence>
<dbReference type="AlphaFoldDB" id="A0A183TPV0"/>
<feature type="region of interest" description="Disordered" evidence="1">
    <location>
        <begin position="78"/>
        <end position="105"/>
    </location>
</feature>
<accession>A0A183TPV0</accession>
<dbReference type="Proteomes" id="UP000275846">
    <property type="component" value="Unassembled WGS sequence"/>
</dbReference>
<reference evidence="4" key="1">
    <citation type="submission" date="2016-06" db="UniProtKB">
        <authorList>
            <consortium name="WormBaseParasite"/>
        </authorList>
    </citation>
    <scope>IDENTIFICATION</scope>
</reference>
<feature type="region of interest" description="Disordered" evidence="1">
    <location>
        <begin position="122"/>
        <end position="161"/>
    </location>
</feature>
<sequence>MPVCVSLDSVVRSSVAALIPRASYLTSSGHDRGLEIGIEGEIDDSTHCPHLKLSRCATIRGLEGCQLMGFSDRLVSPSAYEEADDMEKKTKRESPPPPASASPCLENSAGMVYFVQMRTGEEPARGRSTEPGLLPPKGSDSRSCPYRERQRISPSDYEGKAHVQTGLAATTTAVHGTEVTRVRQWSTAEEPKPIPGQQAERARGAVGRALDFCPTTHEFEPRVPQRLWLGIAG</sequence>
<name>A0A183TPV0_SCHSO</name>
<organism evidence="4">
    <name type="scientific">Schistocephalus solidus</name>
    <name type="common">Tapeworm</name>
    <dbReference type="NCBI Taxonomy" id="70667"/>
    <lineage>
        <taxon>Eukaryota</taxon>
        <taxon>Metazoa</taxon>
        <taxon>Spiralia</taxon>
        <taxon>Lophotrochozoa</taxon>
        <taxon>Platyhelminthes</taxon>
        <taxon>Cestoda</taxon>
        <taxon>Eucestoda</taxon>
        <taxon>Diphyllobothriidea</taxon>
        <taxon>Diphyllobothriidae</taxon>
        <taxon>Schistocephalus</taxon>
    </lineage>
</organism>
<feature type="compositionally biased region" description="Basic and acidic residues" evidence="1">
    <location>
        <begin position="145"/>
        <end position="161"/>
    </location>
</feature>
<protein>
    <submittedName>
        <fullName evidence="2 4">Uncharacterized protein</fullName>
    </submittedName>
</protein>
<dbReference type="EMBL" id="UYSU01044564">
    <property type="protein sequence ID" value="VDM04884.1"/>
    <property type="molecule type" value="Genomic_DNA"/>
</dbReference>
<evidence type="ECO:0000313" key="3">
    <source>
        <dbReference type="Proteomes" id="UP000275846"/>
    </source>
</evidence>
<proteinExistence type="predicted"/>
<evidence type="ECO:0000256" key="1">
    <source>
        <dbReference type="SAM" id="MobiDB-lite"/>
    </source>
</evidence>
<gene>
    <name evidence="2" type="ORF">SSLN_LOCUS18498</name>
</gene>
<reference evidence="2 3" key="2">
    <citation type="submission" date="2018-11" db="EMBL/GenBank/DDBJ databases">
        <authorList>
            <consortium name="Pathogen Informatics"/>
        </authorList>
    </citation>
    <scope>NUCLEOTIDE SEQUENCE [LARGE SCALE GENOMIC DNA]</scope>
    <source>
        <strain evidence="2 3">NST_G2</strain>
    </source>
</reference>
<evidence type="ECO:0000313" key="2">
    <source>
        <dbReference type="EMBL" id="VDM04884.1"/>
    </source>
</evidence>
<dbReference type="WBParaSite" id="SSLN_0001919501-mRNA-1">
    <property type="protein sequence ID" value="SSLN_0001919501-mRNA-1"/>
    <property type="gene ID" value="SSLN_0001919501"/>
</dbReference>
<keyword evidence="3" id="KW-1185">Reference proteome</keyword>